<feature type="compositionally biased region" description="Low complexity" evidence="11">
    <location>
        <begin position="688"/>
        <end position="703"/>
    </location>
</feature>
<feature type="compositionally biased region" description="Polar residues" evidence="11">
    <location>
        <begin position="253"/>
        <end position="262"/>
    </location>
</feature>
<feature type="compositionally biased region" description="Polar residues" evidence="11">
    <location>
        <begin position="754"/>
        <end position="791"/>
    </location>
</feature>
<comment type="catalytic activity">
    <reaction evidence="8">
        <text>L-threonyl-[protein] + ATP = O-phospho-L-threonyl-[protein] + ADP + H(+)</text>
        <dbReference type="Rhea" id="RHEA:46608"/>
        <dbReference type="Rhea" id="RHEA-COMP:11060"/>
        <dbReference type="Rhea" id="RHEA-COMP:11605"/>
        <dbReference type="ChEBI" id="CHEBI:15378"/>
        <dbReference type="ChEBI" id="CHEBI:30013"/>
        <dbReference type="ChEBI" id="CHEBI:30616"/>
        <dbReference type="ChEBI" id="CHEBI:61977"/>
        <dbReference type="ChEBI" id="CHEBI:456216"/>
        <dbReference type="EC" id="2.7.11.1"/>
    </reaction>
</comment>
<dbReference type="PANTHER" id="PTHR48012:SF21">
    <property type="entry name" value="PH DOMAIN-CONTAINING PROTEIN"/>
    <property type="match status" value="1"/>
</dbReference>
<dbReference type="OMA" id="IENERHI"/>
<evidence type="ECO:0000256" key="4">
    <source>
        <dbReference type="ARBA" id="ARBA00022679"/>
    </source>
</evidence>
<feature type="compositionally biased region" description="Polar residues" evidence="11">
    <location>
        <begin position="294"/>
        <end position="309"/>
    </location>
</feature>
<dbReference type="GO" id="GO:0004674">
    <property type="term" value="F:protein serine/threonine kinase activity"/>
    <property type="evidence" value="ECO:0007669"/>
    <property type="project" value="UniProtKB-KW"/>
</dbReference>
<dbReference type="STRING" id="1230383.A0A1M8A678"/>
<proteinExistence type="inferred from homology"/>
<evidence type="ECO:0000313" key="14">
    <source>
        <dbReference type="Proteomes" id="UP000186303"/>
    </source>
</evidence>
<dbReference type="PROSITE" id="PS00092">
    <property type="entry name" value="N6_MTASE"/>
    <property type="match status" value="1"/>
</dbReference>
<comment type="catalytic activity">
    <reaction evidence="9">
        <text>L-seryl-[protein] + ATP = O-phospho-L-seryl-[protein] + ADP + H(+)</text>
        <dbReference type="Rhea" id="RHEA:17989"/>
        <dbReference type="Rhea" id="RHEA-COMP:9863"/>
        <dbReference type="Rhea" id="RHEA-COMP:11604"/>
        <dbReference type="ChEBI" id="CHEBI:15378"/>
        <dbReference type="ChEBI" id="CHEBI:29999"/>
        <dbReference type="ChEBI" id="CHEBI:30616"/>
        <dbReference type="ChEBI" id="CHEBI:83421"/>
        <dbReference type="ChEBI" id="CHEBI:456216"/>
        <dbReference type="EC" id="2.7.11.1"/>
    </reaction>
</comment>
<dbReference type="GO" id="GO:0005524">
    <property type="term" value="F:ATP binding"/>
    <property type="evidence" value="ECO:0007669"/>
    <property type="project" value="UniProtKB-UniRule"/>
</dbReference>
<feature type="domain" description="Protein kinase" evidence="12">
    <location>
        <begin position="329"/>
        <end position="587"/>
    </location>
</feature>
<dbReference type="Gene3D" id="1.10.510.10">
    <property type="entry name" value="Transferase(Phosphotransferase) domain 1"/>
    <property type="match status" value="1"/>
</dbReference>
<dbReference type="InterPro" id="IPR000719">
    <property type="entry name" value="Prot_kinase_dom"/>
</dbReference>
<feature type="compositionally biased region" description="Low complexity" evidence="11">
    <location>
        <begin position="155"/>
        <end position="167"/>
    </location>
</feature>
<feature type="region of interest" description="Disordered" evidence="11">
    <location>
        <begin position="248"/>
        <end position="312"/>
    </location>
</feature>
<dbReference type="GO" id="GO:0032259">
    <property type="term" value="P:methylation"/>
    <property type="evidence" value="ECO:0007669"/>
    <property type="project" value="InterPro"/>
</dbReference>
<keyword evidence="7 10" id="KW-0067">ATP-binding</keyword>
<evidence type="ECO:0000256" key="10">
    <source>
        <dbReference type="PROSITE-ProRule" id="PRU10141"/>
    </source>
</evidence>
<feature type="compositionally biased region" description="Low complexity" evidence="11">
    <location>
        <begin position="264"/>
        <end position="273"/>
    </location>
</feature>
<dbReference type="GO" id="GO:0008168">
    <property type="term" value="F:methyltransferase activity"/>
    <property type="evidence" value="ECO:0007669"/>
    <property type="project" value="InterPro"/>
</dbReference>
<dbReference type="InterPro" id="IPR017441">
    <property type="entry name" value="Protein_kinase_ATP_BS"/>
</dbReference>
<feature type="compositionally biased region" description="Polar residues" evidence="11">
    <location>
        <begin position="102"/>
        <end position="111"/>
    </location>
</feature>
<feature type="compositionally biased region" description="Polar residues" evidence="11">
    <location>
        <begin position="891"/>
        <end position="901"/>
    </location>
</feature>
<dbReference type="SUPFAM" id="SSF56112">
    <property type="entry name" value="Protein kinase-like (PK-like)"/>
    <property type="match status" value="1"/>
</dbReference>
<evidence type="ECO:0000259" key="12">
    <source>
        <dbReference type="PROSITE" id="PS50011"/>
    </source>
</evidence>
<dbReference type="InterPro" id="IPR002052">
    <property type="entry name" value="DNA_methylase_N6_adenine_CS"/>
</dbReference>
<gene>
    <name evidence="13" type="ORF">MSYG_2076</name>
</gene>
<evidence type="ECO:0000256" key="2">
    <source>
        <dbReference type="ARBA" id="ARBA00012513"/>
    </source>
</evidence>
<dbReference type="PROSITE" id="PS50011">
    <property type="entry name" value="PROTEIN_KINASE_DOM"/>
    <property type="match status" value="1"/>
</dbReference>
<feature type="region of interest" description="Disordered" evidence="11">
    <location>
        <begin position="687"/>
        <end position="912"/>
    </location>
</feature>
<accession>A0A1M8A678</accession>
<dbReference type="InterPro" id="IPR050629">
    <property type="entry name" value="STE20/SPS1-PAK"/>
</dbReference>
<evidence type="ECO:0000256" key="11">
    <source>
        <dbReference type="SAM" id="MobiDB-lite"/>
    </source>
</evidence>
<dbReference type="FunFam" id="1.10.510.10:FF:000499">
    <property type="entry name" value="Serine/threonine-protein kinase KIC1"/>
    <property type="match status" value="1"/>
</dbReference>
<keyword evidence="14" id="KW-1185">Reference proteome</keyword>
<dbReference type="InterPro" id="IPR011009">
    <property type="entry name" value="Kinase-like_dom_sf"/>
</dbReference>
<evidence type="ECO:0000256" key="3">
    <source>
        <dbReference type="ARBA" id="ARBA00022527"/>
    </source>
</evidence>
<feature type="compositionally biased region" description="Polar residues" evidence="11">
    <location>
        <begin position="174"/>
        <end position="196"/>
    </location>
</feature>
<name>A0A1M8A678_MALS4</name>
<sequence length="1065" mass="115526">MSNNDMGRSMRRYVKAHASIDERVAPAPVIQASLPYLQSKPGPGEPAPAYARPDAIGTLSLGSPTAGALPAAISEARNVRGSPEGKRPLDEPRTDPALKSVPDNSSTSRSNPFHRRIAENEESVFMPSAYNMEEPVRRGSEMTPSLMESMEENRQQSTTRTSRSTSRVAPPQVSLPTSSSVPQLSQLTTGSTQSPATPIYSIPPSMSMTITGLSQESLPDTVRPSQSKPFSLAANRVAGTFSRLTRLRAKQVKPTSEQTTSPMLAPALEPAEPVQTQKSDKVTTKLHVRESSDRSLNLSPGSVTLSSPTRPRMVPAQTVTASAPMESQFRRFEIVGRGSYGCVYRGVHIPSGTTVALKVINLDTPDFDVEEIRHEVGLLSQIRHASQKNIVGYWGCWLQGPSLCIAMDYSEGGSLRTLMKPGPIAEKYAAVVVREVLVALTYIHSVGIIHRDLKAANILVTRTGQVMLCDFGVAASFVQGSARGKRTTFIGTPYWMAPEVILEGRAYDYKADIWSLGITIYEMVVGNPPYSEHSQDHVLSIIPRNKPPRLPETSQFSPMLREFVAACLDEEPRDRLSAEELSRTRWCKAYAKVPVTVLTELLTQYAKWTHAGGTRTSLLLAPTNEKVDEPLQPEWHFDASTLSEDTHHEPVTESQISLDHPLSQLFGTNAEDSTPRIGAGAKAGITEAPVTPSLPASASAPVPKTQESPKRPTGRPGAGFSGTGSTPFRFGLGSRALDTPKPVPVEQEHDCSKTPLSLSVSGQNSLSASPASRSPTTESQQSKSVPTSPQLGQGHESPKHSPALRRVGHMPSTMSRKTPHRPLRLVSSSSSLVWETQSTKHNRDESQQAEVTTLNPSFLEEPFTGFRPQGMMSRTRSRSGSNADAKRNLPRSLSTRTISSSKTREGEEDALADRVDDMATYSLLPPTTSAGSSLHSGHLHDGSDSAFLVNMEHGLTSNESMQEPVDIRRERPGAPRLWNGKGASDVSDTHVAQESSLQDVFQMMPSPTSAVPFRGPPLRSIDASTLLHRTELQAELARTVNDLCDWLDALAVGLEGVLQLKPRGP</sequence>
<dbReference type="PROSITE" id="PS00108">
    <property type="entry name" value="PROTEIN_KINASE_ST"/>
    <property type="match status" value="1"/>
</dbReference>
<protein>
    <recommendedName>
        <fullName evidence="2">non-specific serine/threonine protein kinase</fullName>
        <ecNumber evidence="2">2.7.11.1</ecNumber>
    </recommendedName>
</protein>
<dbReference type="GO" id="GO:0003676">
    <property type="term" value="F:nucleic acid binding"/>
    <property type="evidence" value="ECO:0007669"/>
    <property type="project" value="InterPro"/>
</dbReference>
<dbReference type="PANTHER" id="PTHR48012">
    <property type="entry name" value="STERILE20-LIKE KINASE, ISOFORM B-RELATED"/>
    <property type="match status" value="1"/>
</dbReference>
<dbReference type="PROSITE" id="PS00107">
    <property type="entry name" value="PROTEIN_KINASE_ATP"/>
    <property type="match status" value="1"/>
</dbReference>
<dbReference type="GO" id="GO:0005737">
    <property type="term" value="C:cytoplasm"/>
    <property type="evidence" value="ECO:0007669"/>
    <property type="project" value="TreeGrafter"/>
</dbReference>
<dbReference type="Proteomes" id="UP000186303">
    <property type="component" value="Chromosome 3"/>
</dbReference>
<keyword evidence="4" id="KW-0808">Transferase</keyword>
<evidence type="ECO:0000256" key="1">
    <source>
        <dbReference type="ARBA" id="ARBA00008874"/>
    </source>
</evidence>
<evidence type="ECO:0000256" key="8">
    <source>
        <dbReference type="ARBA" id="ARBA00047899"/>
    </source>
</evidence>
<evidence type="ECO:0000256" key="5">
    <source>
        <dbReference type="ARBA" id="ARBA00022741"/>
    </source>
</evidence>
<feature type="binding site" evidence="10">
    <location>
        <position position="358"/>
    </location>
    <ligand>
        <name>ATP</name>
        <dbReference type="ChEBI" id="CHEBI:30616"/>
    </ligand>
</feature>
<keyword evidence="5 10" id="KW-0547">Nucleotide-binding</keyword>
<dbReference type="OrthoDB" id="248923at2759"/>
<organism evidence="13 14">
    <name type="scientific">Malassezia sympodialis (strain ATCC 42132)</name>
    <name type="common">Atopic eczema-associated yeast</name>
    <dbReference type="NCBI Taxonomy" id="1230383"/>
    <lineage>
        <taxon>Eukaryota</taxon>
        <taxon>Fungi</taxon>
        <taxon>Dikarya</taxon>
        <taxon>Basidiomycota</taxon>
        <taxon>Ustilaginomycotina</taxon>
        <taxon>Malasseziomycetes</taxon>
        <taxon>Malasseziales</taxon>
        <taxon>Malasseziaceae</taxon>
        <taxon>Malassezia</taxon>
    </lineage>
</organism>
<dbReference type="EC" id="2.7.11.1" evidence="2"/>
<evidence type="ECO:0000256" key="9">
    <source>
        <dbReference type="ARBA" id="ARBA00048679"/>
    </source>
</evidence>
<reference evidence="14" key="1">
    <citation type="journal article" date="2017" name="Nucleic Acids Res.">
        <title>Proteogenomics produces comprehensive and highly accurate protein-coding gene annotation in a complete genome assembly of Malassezia sympodialis.</title>
        <authorList>
            <person name="Zhu Y."/>
            <person name="Engstroem P.G."/>
            <person name="Tellgren-Roth C."/>
            <person name="Baudo C.D."/>
            <person name="Kennell J.C."/>
            <person name="Sun S."/>
            <person name="Billmyre R.B."/>
            <person name="Schroeder M.S."/>
            <person name="Andersson A."/>
            <person name="Holm T."/>
            <person name="Sigurgeirsson B."/>
            <person name="Wu G."/>
            <person name="Sankaranarayanan S.R."/>
            <person name="Siddharthan R."/>
            <person name="Sanyal K."/>
            <person name="Lundeberg J."/>
            <person name="Nystedt B."/>
            <person name="Boekhout T."/>
            <person name="Dawson T.L. Jr."/>
            <person name="Heitman J."/>
            <person name="Scheynius A."/>
            <person name="Lehtioe J."/>
        </authorList>
    </citation>
    <scope>NUCLEOTIDE SEQUENCE [LARGE SCALE GENOMIC DNA]</scope>
    <source>
        <strain evidence="14">ATCC 42132</strain>
    </source>
</reference>
<feature type="compositionally biased region" description="Basic and acidic residues" evidence="11">
    <location>
        <begin position="83"/>
        <end position="96"/>
    </location>
</feature>
<keyword evidence="6 13" id="KW-0418">Kinase</keyword>
<evidence type="ECO:0000256" key="7">
    <source>
        <dbReference type="ARBA" id="ARBA00022840"/>
    </source>
</evidence>
<dbReference type="EMBL" id="LT671823">
    <property type="protein sequence ID" value="SHO77734.1"/>
    <property type="molecule type" value="Genomic_DNA"/>
</dbReference>
<dbReference type="Pfam" id="PF00069">
    <property type="entry name" value="Pkinase"/>
    <property type="match status" value="1"/>
</dbReference>
<comment type="similarity">
    <text evidence="1">Belongs to the protein kinase superfamily. STE Ser/Thr protein kinase family. STE20 subfamily.</text>
</comment>
<dbReference type="InterPro" id="IPR008271">
    <property type="entry name" value="Ser/Thr_kinase_AS"/>
</dbReference>
<feature type="region of interest" description="Disordered" evidence="11">
    <location>
        <begin position="36"/>
        <end position="198"/>
    </location>
</feature>
<evidence type="ECO:0000313" key="13">
    <source>
        <dbReference type="EMBL" id="SHO77734.1"/>
    </source>
</evidence>
<dbReference type="SMART" id="SM00220">
    <property type="entry name" value="S_TKc"/>
    <property type="match status" value="1"/>
</dbReference>
<dbReference type="VEuPathDB" id="FungiDB:MSYG_2076"/>
<evidence type="ECO:0000256" key="6">
    <source>
        <dbReference type="ARBA" id="ARBA00022777"/>
    </source>
</evidence>
<dbReference type="AlphaFoldDB" id="A0A1M8A678"/>
<feature type="compositionally biased region" description="Basic and acidic residues" evidence="11">
    <location>
        <begin position="278"/>
        <end position="293"/>
    </location>
</feature>
<keyword evidence="3" id="KW-0723">Serine/threonine-protein kinase</keyword>
<feature type="compositionally biased region" description="Low complexity" evidence="11">
    <location>
        <begin position="870"/>
        <end position="881"/>
    </location>
</feature>